<dbReference type="KEGG" id="lpav:PLANPX_5623"/>
<evidence type="ECO:0000313" key="2">
    <source>
        <dbReference type="Proteomes" id="UP000326837"/>
    </source>
</evidence>
<accession>A0A5K7XL76</accession>
<proteinExistence type="predicted"/>
<dbReference type="AlphaFoldDB" id="A0A5K7XL76"/>
<name>A0A5K7XL76_9BACT</name>
<evidence type="ECO:0000313" key="1">
    <source>
        <dbReference type="EMBL" id="BBO36011.1"/>
    </source>
</evidence>
<reference evidence="2" key="1">
    <citation type="submission" date="2019-10" db="EMBL/GenBank/DDBJ databases">
        <title>Lacipirellula parvula gen. nov., sp. nov., representing a lineage of planctomycetes widespread in freshwater anoxic habitats, and description of the family Lacipirellulaceae.</title>
        <authorList>
            <person name="Dedysh S.N."/>
            <person name="Kulichevskaya I.S."/>
            <person name="Beletsky A.V."/>
            <person name="Rakitin A.L."/>
            <person name="Mardanov A.V."/>
            <person name="Ivanova A.A."/>
            <person name="Saltykova V.X."/>
            <person name="Rijpstra W.I.C."/>
            <person name="Sinninghe Damste J.S."/>
            <person name="Ravin N.V."/>
        </authorList>
    </citation>
    <scope>NUCLEOTIDE SEQUENCE [LARGE SCALE GENOMIC DNA]</scope>
    <source>
        <strain evidence="2">PX69</strain>
    </source>
</reference>
<keyword evidence="2" id="KW-1185">Reference proteome</keyword>
<organism evidence="1 2">
    <name type="scientific">Lacipirellula parvula</name>
    <dbReference type="NCBI Taxonomy" id="2650471"/>
    <lineage>
        <taxon>Bacteria</taxon>
        <taxon>Pseudomonadati</taxon>
        <taxon>Planctomycetota</taxon>
        <taxon>Planctomycetia</taxon>
        <taxon>Pirellulales</taxon>
        <taxon>Lacipirellulaceae</taxon>
        <taxon>Lacipirellula</taxon>
    </lineage>
</organism>
<gene>
    <name evidence="1" type="ORF">PLANPX_5623</name>
</gene>
<protein>
    <submittedName>
        <fullName evidence="1">Uncharacterized protein</fullName>
    </submittedName>
</protein>
<dbReference type="EMBL" id="AP021861">
    <property type="protein sequence ID" value="BBO36011.1"/>
    <property type="molecule type" value="Genomic_DNA"/>
</dbReference>
<dbReference type="Proteomes" id="UP000326837">
    <property type="component" value="Chromosome"/>
</dbReference>
<sequence>MREFPPHSPLFEFRSGGSLSRGYSSLSGGRWGGKLNGSICHQANCPYV</sequence>